<evidence type="ECO:0000313" key="1">
    <source>
        <dbReference type="EMBL" id="KAI5662779.1"/>
    </source>
</evidence>
<dbReference type="EMBL" id="CM044705">
    <property type="protein sequence ID" value="KAI5662779.1"/>
    <property type="molecule type" value="Genomic_DNA"/>
</dbReference>
<keyword evidence="2" id="KW-1185">Reference proteome</keyword>
<gene>
    <name evidence="1" type="ORF">M9H77_22102</name>
</gene>
<dbReference type="Proteomes" id="UP001060085">
    <property type="component" value="Linkage Group LG05"/>
</dbReference>
<accession>A0ACC0AQF4</accession>
<evidence type="ECO:0000313" key="2">
    <source>
        <dbReference type="Proteomes" id="UP001060085"/>
    </source>
</evidence>
<reference evidence="2" key="1">
    <citation type="journal article" date="2023" name="Nat. Plants">
        <title>Single-cell RNA sequencing provides a high-resolution roadmap for understanding the multicellular compartmentation of specialized metabolism.</title>
        <authorList>
            <person name="Sun S."/>
            <person name="Shen X."/>
            <person name="Li Y."/>
            <person name="Li Y."/>
            <person name="Wang S."/>
            <person name="Li R."/>
            <person name="Zhang H."/>
            <person name="Shen G."/>
            <person name="Guo B."/>
            <person name="Wei J."/>
            <person name="Xu J."/>
            <person name="St-Pierre B."/>
            <person name="Chen S."/>
            <person name="Sun C."/>
        </authorList>
    </citation>
    <scope>NUCLEOTIDE SEQUENCE [LARGE SCALE GENOMIC DNA]</scope>
</reference>
<comment type="caution">
    <text evidence="1">The sequence shown here is derived from an EMBL/GenBank/DDBJ whole genome shotgun (WGS) entry which is preliminary data.</text>
</comment>
<name>A0ACC0AQF4_CATRO</name>
<proteinExistence type="predicted"/>
<sequence>MMIFEVLIAESRLIHRESSGKKTFSYAGSARILIATLSNRDSVEVLKCFQCSNDLKSAEFSYSIYLSPFSKKEMVSAYNTQQVIETEPLARYLHIWSSACLGFLAKLRWSVFRKSNHHALKPF</sequence>
<organism evidence="1 2">
    <name type="scientific">Catharanthus roseus</name>
    <name type="common">Madagascar periwinkle</name>
    <name type="synonym">Vinca rosea</name>
    <dbReference type="NCBI Taxonomy" id="4058"/>
    <lineage>
        <taxon>Eukaryota</taxon>
        <taxon>Viridiplantae</taxon>
        <taxon>Streptophyta</taxon>
        <taxon>Embryophyta</taxon>
        <taxon>Tracheophyta</taxon>
        <taxon>Spermatophyta</taxon>
        <taxon>Magnoliopsida</taxon>
        <taxon>eudicotyledons</taxon>
        <taxon>Gunneridae</taxon>
        <taxon>Pentapetalae</taxon>
        <taxon>asterids</taxon>
        <taxon>lamiids</taxon>
        <taxon>Gentianales</taxon>
        <taxon>Apocynaceae</taxon>
        <taxon>Rauvolfioideae</taxon>
        <taxon>Vinceae</taxon>
        <taxon>Catharanthinae</taxon>
        <taxon>Catharanthus</taxon>
    </lineage>
</organism>
<protein>
    <submittedName>
        <fullName evidence="1">Uncharacterized protein</fullName>
    </submittedName>
</protein>